<dbReference type="GO" id="GO:0008963">
    <property type="term" value="F:phospho-N-acetylmuramoyl-pentapeptide-transferase activity"/>
    <property type="evidence" value="ECO:0007669"/>
    <property type="project" value="InterPro"/>
</dbReference>
<feature type="transmembrane region" description="Helical" evidence="7">
    <location>
        <begin position="201"/>
        <end position="220"/>
    </location>
</feature>
<dbReference type="GO" id="GO:0071555">
    <property type="term" value="P:cell wall organization"/>
    <property type="evidence" value="ECO:0007669"/>
    <property type="project" value="TreeGrafter"/>
</dbReference>
<dbReference type="PANTHER" id="PTHR22926">
    <property type="entry name" value="PHOSPHO-N-ACETYLMURAMOYL-PENTAPEPTIDE-TRANSFERASE"/>
    <property type="match status" value="1"/>
</dbReference>
<evidence type="ECO:0000256" key="7">
    <source>
        <dbReference type="SAM" id="Phobius"/>
    </source>
</evidence>
<accession>A0A381W8M4</accession>
<evidence type="ECO:0000256" key="5">
    <source>
        <dbReference type="ARBA" id="ARBA00022989"/>
    </source>
</evidence>
<organism evidence="8">
    <name type="scientific">marine metagenome</name>
    <dbReference type="NCBI Taxonomy" id="408172"/>
    <lineage>
        <taxon>unclassified sequences</taxon>
        <taxon>metagenomes</taxon>
        <taxon>ecological metagenomes</taxon>
    </lineage>
</organism>
<protein>
    <recommendedName>
        <fullName evidence="9">Phospho-N-acetylmuramoyl-pentapeptide-transferase</fullName>
    </recommendedName>
</protein>
<dbReference type="InterPro" id="IPR000715">
    <property type="entry name" value="Glycosyl_transferase_4"/>
</dbReference>
<sequence>MLYELLFNLQDMFSPLNVFRYITFRTALSAVTALSLTLLCAPSMIRWLKVKQVGQYIRSEGPPDHNAKAGTPTIGGILIVGSISISTLLWMELNNPLVWVALGSTLAFAILGFIDDYLHVIHPRRRGLSVRAKFTGEITIGLAVGTVLWWLSNQDMFSTQLAFPFFKELSPFLGWMYLPFATIVLVAASNAVNLTDGLDGLATGSTLIAAGTFTAFAYLAGHNTMAEYLNIIYVQDAAEVTVFVGAIVGACIGFLWFN</sequence>
<feature type="non-terminal residue" evidence="8">
    <location>
        <position position="258"/>
    </location>
</feature>
<comment type="similarity">
    <text evidence="2">Belongs to the glycosyltransferase 4 family. MraY subfamily.</text>
</comment>
<feature type="transmembrane region" description="Helical" evidence="7">
    <location>
        <begin position="134"/>
        <end position="152"/>
    </location>
</feature>
<dbReference type="InterPro" id="IPR018480">
    <property type="entry name" value="PNAcMuramoyl-5peptid_Trfase_CS"/>
</dbReference>
<comment type="subcellular location">
    <subcellularLocation>
        <location evidence="1">Membrane</location>
        <topology evidence="1">Multi-pass membrane protein</topology>
    </subcellularLocation>
</comment>
<dbReference type="Pfam" id="PF00953">
    <property type="entry name" value="Glycos_transf_4"/>
    <property type="match status" value="1"/>
</dbReference>
<evidence type="ECO:0008006" key="9">
    <source>
        <dbReference type="Google" id="ProtNLM"/>
    </source>
</evidence>
<dbReference type="EMBL" id="UINC01011029">
    <property type="protein sequence ID" value="SVA48832.1"/>
    <property type="molecule type" value="Genomic_DNA"/>
</dbReference>
<dbReference type="InterPro" id="IPR003524">
    <property type="entry name" value="PNAcMuramoyl-5peptid_Trfase"/>
</dbReference>
<proteinExistence type="inferred from homology"/>
<evidence type="ECO:0000256" key="4">
    <source>
        <dbReference type="ARBA" id="ARBA00022692"/>
    </source>
</evidence>
<dbReference type="PROSITE" id="PS01348">
    <property type="entry name" value="MRAY_2"/>
    <property type="match status" value="1"/>
</dbReference>
<evidence type="ECO:0000313" key="8">
    <source>
        <dbReference type="EMBL" id="SVA48832.1"/>
    </source>
</evidence>
<gene>
    <name evidence="8" type="ORF">METZ01_LOCUS101686</name>
</gene>
<dbReference type="GO" id="GO:0044038">
    <property type="term" value="P:cell wall macromolecule biosynthetic process"/>
    <property type="evidence" value="ECO:0007669"/>
    <property type="project" value="TreeGrafter"/>
</dbReference>
<dbReference type="PANTHER" id="PTHR22926:SF5">
    <property type="entry name" value="PHOSPHO-N-ACETYLMURAMOYL-PENTAPEPTIDE-TRANSFERASE HOMOLOG"/>
    <property type="match status" value="1"/>
</dbReference>
<dbReference type="NCBIfam" id="TIGR00445">
    <property type="entry name" value="mraY"/>
    <property type="match status" value="1"/>
</dbReference>
<evidence type="ECO:0000256" key="2">
    <source>
        <dbReference type="ARBA" id="ARBA00005583"/>
    </source>
</evidence>
<evidence type="ECO:0000256" key="1">
    <source>
        <dbReference type="ARBA" id="ARBA00004141"/>
    </source>
</evidence>
<evidence type="ECO:0000256" key="3">
    <source>
        <dbReference type="ARBA" id="ARBA00022679"/>
    </source>
</evidence>
<name>A0A381W8M4_9ZZZZ</name>
<feature type="transmembrane region" description="Helical" evidence="7">
    <location>
        <begin position="240"/>
        <end position="257"/>
    </location>
</feature>
<keyword evidence="4 7" id="KW-0812">Transmembrane</keyword>
<feature type="transmembrane region" description="Helical" evidence="7">
    <location>
        <begin position="69"/>
        <end position="91"/>
    </location>
</feature>
<keyword evidence="6 7" id="KW-0472">Membrane</keyword>
<feature type="transmembrane region" description="Helical" evidence="7">
    <location>
        <begin position="22"/>
        <end position="48"/>
    </location>
</feature>
<feature type="transmembrane region" description="Helical" evidence="7">
    <location>
        <begin position="97"/>
        <end position="114"/>
    </location>
</feature>
<evidence type="ECO:0000256" key="6">
    <source>
        <dbReference type="ARBA" id="ARBA00023136"/>
    </source>
</evidence>
<feature type="transmembrane region" description="Helical" evidence="7">
    <location>
        <begin position="172"/>
        <end position="194"/>
    </location>
</feature>
<keyword evidence="5 7" id="KW-1133">Transmembrane helix</keyword>
<reference evidence="8" key="1">
    <citation type="submission" date="2018-05" db="EMBL/GenBank/DDBJ databases">
        <authorList>
            <person name="Lanie J.A."/>
            <person name="Ng W.-L."/>
            <person name="Kazmierczak K.M."/>
            <person name="Andrzejewski T.M."/>
            <person name="Davidsen T.M."/>
            <person name="Wayne K.J."/>
            <person name="Tettelin H."/>
            <person name="Glass J.I."/>
            <person name="Rusch D."/>
            <person name="Podicherti R."/>
            <person name="Tsui H.-C.T."/>
            <person name="Winkler M.E."/>
        </authorList>
    </citation>
    <scope>NUCLEOTIDE SEQUENCE</scope>
</reference>
<dbReference type="GO" id="GO:0005886">
    <property type="term" value="C:plasma membrane"/>
    <property type="evidence" value="ECO:0007669"/>
    <property type="project" value="TreeGrafter"/>
</dbReference>
<dbReference type="AlphaFoldDB" id="A0A381W8M4"/>
<keyword evidence="3" id="KW-0808">Transferase</keyword>